<name>A0A023DFY2_9BACL</name>
<dbReference type="OrthoDB" id="1643408at2"/>
<dbReference type="PANTHER" id="PTHR43408">
    <property type="entry name" value="FMN REDUCTASE (NADPH)"/>
    <property type="match status" value="1"/>
</dbReference>
<dbReference type="RefSeq" id="WP_042409241.1">
    <property type="nucleotide sequence ID" value="NZ_BAWO01000029.1"/>
</dbReference>
<keyword evidence="3" id="KW-0560">Oxidoreductase</keyword>
<dbReference type="PANTHER" id="PTHR43408:SF1">
    <property type="entry name" value="FMN REDUCTASE (NADPH)"/>
    <property type="match status" value="1"/>
</dbReference>
<evidence type="ECO:0000256" key="3">
    <source>
        <dbReference type="ARBA" id="ARBA00023002"/>
    </source>
</evidence>
<dbReference type="GO" id="GO:0046306">
    <property type="term" value="P:alkanesulfonate catabolic process"/>
    <property type="evidence" value="ECO:0007669"/>
    <property type="project" value="InterPro"/>
</dbReference>
<evidence type="ECO:0000259" key="4">
    <source>
        <dbReference type="Pfam" id="PF03358"/>
    </source>
</evidence>
<organism evidence="5 6">
    <name type="scientific">Parageobacillus caldoxylosilyticus NBRC 107762</name>
    <dbReference type="NCBI Taxonomy" id="1220594"/>
    <lineage>
        <taxon>Bacteria</taxon>
        <taxon>Bacillati</taxon>
        <taxon>Bacillota</taxon>
        <taxon>Bacilli</taxon>
        <taxon>Bacillales</taxon>
        <taxon>Anoxybacillaceae</taxon>
        <taxon>Saccharococcus</taxon>
    </lineage>
</organism>
<keyword evidence="2" id="KW-0288">FMN</keyword>
<sequence>MGKAVIINGSPSLASRLNGIIQYVEQRLLQAGIEVEHIRVAELPAEDLIKAKFDSEAILHANKKVEEAEAIVIASPVYKAAYTGVLKAYLDLLPQKGLSGKIILPLFIGGTIAHLLSIDYALKPVLSTLGSRHILGGVYAVDTWITRHEQESYNLSEDLIHRLDEAATEFAEEIKRRTGLSPESVK</sequence>
<evidence type="ECO:0000256" key="2">
    <source>
        <dbReference type="ARBA" id="ARBA00022643"/>
    </source>
</evidence>
<evidence type="ECO:0000313" key="5">
    <source>
        <dbReference type="EMBL" id="GAJ39896.1"/>
    </source>
</evidence>
<dbReference type="EMBL" id="BAWO01000029">
    <property type="protein sequence ID" value="GAJ39896.1"/>
    <property type="molecule type" value="Genomic_DNA"/>
</dbReference>
<accession>A0A023DFY2</accession>
<gene>
    <name evidence="5" type="primary">ssuE</name>
    <name evidence="5" type="ORF">GCA01S_029_00740</name>
</gene>
<feature type="domain" description="NADPH-dependent FMN reductase-like" evidence="4">
    <location>
        <begin position="3"/>
        <end position="144"/>
    </location>
</feature>
<dbReference type="GO" id="GO:0008752">
    <property type="term" value="F:FMN reductase [NAD(P)H] activity"/>
    <property type="evidence" value="ECO:0007669"/>
    <property type="project" value="InterPro"/>
</dbReference>
<keyword evidence="6" id="KW-1185">Reference proteome</keyword>
<dbReference type="InterPro" id="IPR051814">
    <property type="entry name" value="NAD(P)H-dep_FMN_reductase"/>
</dbReference>
<dbReference type="SUPFAM" id="SSF52218">
    <property type="entry name" value="Flavoproteins"/>
    <property type="match status" value="1"/>
</dbReference>
<keyword evidence="1" id="KW-0285">Flavoprotein</keyword>
<reference evidence="5 6" key="1">
    <citation type="submission" date="2014-04" db="EMBL/GenBank/DDBJ databases">
        <title>Whole genome shotgun sequence of Geobacillus caldoxylosilyticus NBRC 107762.</title>
        <authorList>
            <person name="Hosoyama A."/>
            <person name="Hosoyama Y."/>
            <person name="Katano-Makiyama Y."/>
            <person name="Tsuchikane K."/>
            <person name="Ohji S."/>
            <person name="Ichikawa N."/>
            <person name="Yamazoe A."/>
            <person name="Fujita N."/>
        </authorList>
    </citation>
    <scope>NUCLEOTIDE SEQUENCE [LARGE SCALE GENOMIC DNA]</scope>
    <source>
        <strain evidence="5 6">NBRC 107762</strain>
    </source>
</reference>
<dbReference type="Proteomes" id="UP000023561">
    <property type="component" value="Unassembled WGS sequence"/>
</dbReference>
<evidence type="ECO:0000256" key="1">
    <source>
        <dbReference type="ARBA" id="ARBA00022630"/>
    </source>
</evidence>
<dbReference type="Pfam" id="PF03358">
    <property type="entry name" value="FMN_red"/>
    <property type="match status" value="1"/>
</dbReference>
<proteinExistence type="predicted"/>
<dbReference type="NCBIfam" id="TIGR03567">
    <property type="entry name" value="FMN_reduc_SsuE"/>
    <property type="match status" value="1"/>
</dbReference>
<comment type="caution">
    <text evidence="5">The sequence shown here is derived from an EMBL/GenBank/DDBJ whole genome shotgun (WGS) entry which is preliminary data.</text>
</comment>
<dbReference type="InterPro" id="IPR020048">
    <property type="entry name" value="NADPH-dep_FMN_reduc_SsuE"/>
</dbReference>
<evidence type="ECO:0000313" key="6">
    <source>
        <dbReference type="Proteomes" id="UP000023561"/>
    </source>
</evidence>
<dbReference type="Gene3D" id="3.40.50.360">
    <property type="match status" value="1"/>
</dbReference>
<dbReference type="InterPro" id="IPR029039">
    <property type="entry name" value="Flavoprotein-like_sf"/>
</dbReference>
<dbReference type="AlphaFoldDB" id="A0A023DFY2"/>
<protein>
    <submittedName>
        <fullName evidence="5">FMN reductase</fullName>
    </submittedName>
</protein>
<dbReference type="InterPro" id="IPR005025">
    <property type="entry name" value="FMN_Rdtase-like_dom"/>
</dbReference>